<evidence type="ECO:0000256" key="3">
    <source>
        <dbReference type="ARBA" id="ARBA00022737"/>
    </source>
</evidence>
<reference evidence="8 9" key="1">
    <citation type="journal article" date="2020" name="Genome Biol. Evol.">
        <title>A new high-quality draft genome assembly of the Chinese cordyceps Ophiocordyceps sinensis.</title>
        <authorList>
            <person name="Shu R."/>
            <person name="Zhang J."/>
            <person name="Meng Q."/>
            <person name="Zhang H."/>
            <person name="Zhou G."/>
            <person name="Li M."/>
            <person name="Wu P."/>
            <person name="Zhao Y."/>
            <person name="Chen C."/>
            <person name="Qin Q."/>
        </authorList>
    </citation>
    <scope>NUCLEOTIDE SEQUENCE [LARGE SCALE GENOMIC DNA]</scope>
    <source>
        <strain evidence="8 9">IOZ07</strain>
    </source>
</reference>
<evidence type="ECO:0000256" key="1">
    <source>
        <dbReference type="ARBA" id="ARBA00004604"/>
    </source>
</evidence>
<dbReference type="GO" id="GO:0000056">
    <property type="term" value="P:ribosomal small subunit export from nucleus"/>
    <property type="evidence" value="ECO:0007669"/>
    <property type="project" value="TreeGrafter"/>
</dbReference>
<evidence type="ECO:0000256" key="5">
    <source>
        <dbReference type="ARBA" id="ARBA00030932"/>
    </source>
</evidence>
<feature type="compositionally biased region" description="Basic and acidic residues" evidence="7">
    <location>
        <begin position="10"/>
        <end position="51"/>
    </location>
</feature>
<evidence type="ECO:0000256" key="6">
    <source>
        <dbReference type="ARBA" id="ARBA00031929"/>
    </source>
</evidence>
<dbReference type="PANTHER" id="PTHR13102:SF0">
    <property type="entry name" value="NUCLEOLAR PROTEIN 9"/>
    <property type="match status" value="1"/>
</dbReference>
<evidence type="ECO:0000256" key="4">
    <source>
        <dbReference type="ARBA" id="ARBA00024893"/>
    </source>
</evidence>
<feature type="compositionally biased region" description="Basic residues" evidence="7">
    <location>
        <begin position="836"/>
        <end position="848"/>
    </location>
</feature>
<dbReference type="InterPro" id="IPR011989">
    <property type="entry name" value="ARM-like"/>
</dbReference>
<dbReference type="InterPro" id="IPR001313">
    <property type="entry name" value="Pumilio_RNA-bd_rpt"/>
</dbReference>
<dbReference type="OrthoDB" id="392571at2759"/>
<proteinExistence type="predicted"/>
<dbReference type="GO" id="GO:0003723">
    <property type="term" value="F:RNA binding"/>
    <property type="evidence" value="ECO:0007669"/>
    <property type="project" value="InterPro"/>
</dbReference>
<keyword evidence="3" id="KW-0677">Repeat</keyword>
<dbReference type="GO" id="GO:0000480">
    <property type="term" value="P:endonucleolytic cleavage in 5'-ETS of tricistronic rRNA transcript (SSU-rRNA, 5.8S rRNA, LSU-rRNA)"/>
    <property type="evidence" value="ECO:0007669"/>
    <property type="project" value="TreeGrafter"/>
</dbReference>
<dbReference type="InterPro" id="IPR040000">
    <property type="entry name" value="NOP9"/>
</dbReference>
<dbReference type="GO" id="GO:0030686">
    <property type="term" value="C:90S preribosome"/>
    <property type="evidence" value="ECO:0007669"/>
    <property type="project" value="TreeGrafter"/>
</dbReference>
<dbReference type="SMART" id="SM00025">
    <property type="entry name" value="Pumilio"/>
    <property type="match status" value="4"/>
</dbReference>
<organism evidence="8 9">
    <name type="scientific">Ophiocordyceps sinensis</name>
    <dbReference type="NCBI Taxonomy" id="72228"/>
    <lineage>
        <taxon>Eukaryota</taxon>
        <taxon>Fungi</taxon>
        <taxon>Dikarya</taxon>
        <taxon>Ascomycota</taxon>
        <taxon>Pezizomycotina</taxon>
        <taxon>Sordariomycetes</taxon>
        <taxon>Hypocreomycetidae</taxon>
        <taxon>Hypocreales</taxon>
        <taxon>Ophiocordycipitaceae</taxon>
        <taxon>Ophiocordyceps</taxon>
    </lineage>
</organism>
<gene>
    <name evidence="8" type="ORF">G6O67_004911</name>
</gene>
<feature type="compositionally biased region" description="Basic and acidic residues" evidence="7">
    <location>
        <begin position="719"/>
        <end position="730"/>
    </location>
</feature>
<dbReference type="GO" id="GO:0030688">
    <property type="term" value="C:preribosome, small subunit precursor"/>
    <property type="evidence" value="ECO:0007669"/>
    <property type="project" value="TreeGrafter"/>
</dbReference>
<dbReference type="InterPro" id="IPR016024">
    <property type="entry name" value="ARM-type_fold"/>
</dbReference>
<accession>A0A8H4V5K5</accession>
<comment type="caution">
    <text evidence="8">The sequence shown here is derived from an EMBL/GenBank/DDBJ whole genome shotgun (WGS) entry which is preliminary data.</text>
</comment>
<dbReference type="SUPFAM" id="SSF48371">
    <property type="entry name" value="ARM repeat"/>
    <property type="match status" value="1"/>
</dbReference>
<dbReference type="PANTHER" id="PTHR13102">
    <property type="entry name" value="NUCLEOLAR PROTEIN 9"/>
    <property type="match status" value="1"/>
</dbReference>
<dbReference type="GO" id="GO:0000472">
    <property type="term" value="P:endonucleolytic cleavage to generate mature 5'-end of SSU-rRNA from (SSU-rRNA, 5.8S rRNA, LSU-rRNA)"/>
    <property type="evidence" value="ECO:0007669"/>
    <property type="project" value="TreeGrafter"/>
</dbReference>
<dbReference type="GO" id="GO:0005730">
    <property type="term" value="C:nucleolus"/>
    <property type="evidence" value="ECO:0007669"/>
    <property type="project" value="UniProtKB-SubCell"/>
</dbReference>
<comment type="function">
    <text evidence="4">RNA-binding nucleolar protein required for pre-rRNA processing. Involved in production of 18S rRNA and assembly of small ribosomal subunit.</text>
</comment>
<evidence type="ECO:0000256" key="7">
    <source>
        <dbReference type="SAM" id="MobiDB-lite"/>
    </source>
</evidence>
<dbReference type="Pfam" id="PF22493">
    <property type="entry name" value="PUF_NOP9"/>
    <property type="match status" value="1"/>
</dbReference>
<evidence type="ECO:0000256" key="2">
    <source>
        <dbReference type="ARBA" id="ARBA00016427"/>
    </source>
</evidence>
<feature type="compositionally biased region" description="Basic and acidic residues" evidence="7">
    <location>
        <begin position="826"/>
        <end position="835"/>
    </location>
</feature>
<dbReference type="GO" id="GO:0000447">
    <property type="term" value="P:endonucleolytic cleavage in ITS1 to separate SSU-rRNA from 5.8S rRNA and LSU-rRNA from tricistronic rRNA transcript (SSU-rRNA, 5.8S rRNA, LSU-rRNA)"/>
    <property type="evidence" value="ECO:0007669"/>
    <property type="project" value="TreeGrafter"/>
</dbReference>
<dbReference type="AlphaFoldDB" id="A0A8H4V5K5"/>
<dbReference type="EMBL" id="JAAVMX010000005">
    <property type="protein sequence ID" value="KAF4508550.1"/>
    <property type="molecule type" value="Genomic_DNA"/>
</dbReference>
<sequence>MPKPRTKRALVREERKRKCHEQNEASRPEPKRSRTSRQDEEPVHHGDAGEKEFFGMLADEEQEYFRRADEMLELNDFPSPEDRDVFVHSVYREAQSKELKLASSQSCSRLMERLIQLSNTAQKKRLFEAFAGHFPSLVQHRFASHCCEALFLRSAGVVTQELAGFDGFVVDTKGKDVQEQAPEASMESLFLATLDELEGSLSFLMTDRFASHALRVLLLVLSGRPLQDASTKTLIKSRKKEHISVAGSAAADVQNQGLRAVPDSFTLAMAKIISDTTAELDATGLRVLAKHPIGNPTLQLLLELDMTLNKSDQKPDPDRPSLLQQLLPGAPQSLADGSSEASEFINGMMYDQIGSRLIEILATHCPGKMFKALNHNIFLPRIQGYVRNDISSYPAIKVLNRLSKDDLVEAVDKTVPTVPQLVSKTRFNVLKTLFERCAVRGASDEIKQLMRGLREGCGNQAADLVMTLCCLGDDKEKVKDVDQLARNQYAIQSHGAQLLTTLLSIPGPSKGVHEAILALPIDLVVRLATTSMPTVTLLTSALHTPSANSTFQKGVVSGLSAHVPELAVSQFGHNLINAIAEVPSKGKDLSVPCHMKEAVMQQLWPHEMELRNSWMGRSVWRTWKGDMWKTRRGDWKVWMNAAQEETQPGGARKERNAGDRPAVKETVKREKRKTEGEGNEEMKEDEKKKMAAREQERQEAEREAQEEIDKKKDKKKKKMEQGEGAAKEEVKDEADGEREKKKSKKKKTEAEADIEYDKETEKKRKKKRPTEVGEDIEHDKETEKERKKKKKRPTEVEEDIEHDKETEKERKKKKKRPTEVEEDGETEQKKDGNGKRERKSKREKKAKE</sequence>
<feature type="region of interest" description="Disordered" evidence="7">
    <location>
        <begin position="644"/>
        <end position="848"/>
    </location>
</feature>
<feature type="compositionally biased region" description="Basic and acidic residues" evidence="7">
    <location>
        <begin position="769"/>
        <end position="785"/>
    </location>
</feature>
<feature type="region of interest" description="Disordered" evidence="7">
    <location>
        <begin position="1"/>
        <end position="51"/>
    </location>
</feature>
<name>A0A8H4V5K5_9HYPO</name>
<comment type="subcellular location">
    <subcellularLocation>
        <location evidence="1">Nucleus</location>
        <location evidence="1">Nucleolus</location>
    </subcellularLocation>
</comment>
<protein>
    <recommendedName>
        <fullName evidence="2">Nucleolar protein 9</fullName>
    </recommendedName>
    <alternativeName>
        <fullName evidence="5 6">Pumilio domain-containing protein NOP9</fullName>
    </alternativeName>
</protein>
<feature type="compositionally biased region" description="Basic and acidic residues" evidence="7">
    <location>
        <begin position="651"/>
        <end position="711"/>
    </location>
</feature>
<dbReference type="Proteomes" id="UP000557566">
    <property type="component" value="Unassembled WGS sequence"/>
</dbReference>
<keyword evidence="9" id="KW-1185">Reference proteome</keyword>
<dbReference type="Gene3D" id="1.25.10.10">
    <property type="entry name" value="Leucine-rich Repeat Variant"/>
    <property type="match status" value="1"/>
</dbReference>
<evidence type="ECO:0000313" key="8">
    <source>
        <dbReference type="EMBL" id="KAF4508550.1"/>
    </source>
</evidence>
<evidence type="ECO:0000313" key="9">
    <source>
        <dbReference type="Proteomes" id="UP000557566"/>
    </source>
</evidence>